<dbReference type="InterPro" id="IPR036259">
    <property type="entry name" value="MFS_trans_sf"/>
</dbReference>
<dbReference type="InterPro" id="IPR020846">
    <property type="entry name" value="MFS_dom"/>
</dbReference>
<dbReference type="InterPro" id="IPR050189">
    <property type="entry name" value="MFS_Efflux_Transporters"/>
</dbReference>
<dbReference type="Gene3D" id="1.20.1250.20">
    <property type="entry name" value="MFS general substrate transporter like domains"/>
    <property type="match status" value="1"/>
</dbReference>
<dbReference type="AlphaFoldDB" id="A0A511M8A8"/>
<evidence type="ECO:0000256" key="6">
    <source>
        <dbReference type="SAM" id="Phobius"/>
    </source>
</evidence>
<dbReference type="InterPro" id="IPR011701">
    <property type="entry name" value="MFS"/>
</dbReference>
<evidence type="ECO:0000256" key="4">
    <source>
        <dbReference type="ARBA" id="ARBA00022989"/>
    </source>
</evidence>
<feature type="transmembrane region" description="Helical" evidence="6">
    <location>
        <begin position="283"/>
        <end position="302"/>
    </location>
</feature>
<keyword evidence="5 6" id="KW-0472">Membrane</keyword>
<feature type="transmembrane region" description="Helical" evidence="6">
    <location>
        <begin position="116"/>
        <end position="133"/>
    </location>
</feature>
<feature type="transmembrane region" description="Helical" evidence="6">
    <location>
        <begin position="55"/>
        <end position="76"/>
    </location>
</feature>
<dbReference type="PANTHER" id="PTHR43124">
    <property type="entry name" value="PURINE EFFLUX PUMP PBUE"/>
    <property type="match status" value="1"/>
</dbReference>
<feature type="transmembrane region" description="Helical" evidence="6">
    <location>
        <begin position="308"/>
        <end position="331"/>
    </location>
</feature>
<feature type="transmembrane region" description="Helical" evidence="6">
    <location>
        <begin position="370"/>
        <end position="392"/>
    </location>
</feature>
<feature type="domain" description="Major facilitator superfamily (MFS) profile" evidence="7">
    <location>
        <begin position="20"/>
        <end position="394"/>
    </location>
</feature>
<feature type="transmembrane region" description="Helical" evidence="6">
    <location>
        <begin position="216"/>
        <end position="239"/>
    </location>
</feature>
<proteinExistence type="predicted"/>
<feature type="transmembrane region" description="Helical" evidence="6">
    <location>
        <begin position="173"/>
        <end position="195"/>
    </location>
</feature>
<comment type="subcellular location">
    <subcellularLocation>
        <location evidence="1">Cell membrane</location>
        <topology evidence="1">Multi-pass membrane protein</topology>
    </subcellularLocation>
</comment>
<keyword evidence="2" id="KW-1003">Cell membrane</keyword>
<evidence type="ECO:0000313" key="8">
    <source>
        <dbReference type="EMBL" id="GEM36872.1"/>
    </source>
</evidence>
<feature type="transmembrane region" description="Helical" evidence="6">
    <location>
        <begin position="20"/>
        <end position="43"/>
    </location>
</feature>
<dbReference type="SUPFAM" id="SSF103473">
    <property type="entry name" value="MFS general substrate transporter"/>
    <property type="match status" value="1"/>
</dbReference>
<keyword evidence="3 6" id="KW-0812">Transmembrane</keyword>
<dbReference type="RefSeq" id="WP_246180740.1">
    <property type="nucleotide sequence ID" value="NZ_BJXA01000006.1"/>
</dbReference>
<dbReference type="Proteomes" id="UP000321424">
    <property type="component" value="Unassembled WGS sequence"/>
</dbReference>
<organism evidence="8 9">
    <name type="scientific">Nocardia ninae NBRC 108245</name>
    <dbReference type="NCBI Taxonomy" id="1210091"/>
    <lineage>
        <taxon>Bacteria</taxon>
        <taxon>Bacillati</taxon>
        <taxon>Actinomycetota</taxon>
        <taxon>Actinomycetes</taxon>
        <taxon>Mycobacteriales</taxon>
        <taxon>Nocardiaceae</taxon>
        <taxon>Nocardia</taxon>
    </lineage>
</organism>
<keyword evidence="9" id="KW-1185">Reference proteome</keyword>
<dbReference type="GO" id="GO:0022857">
    <property type="term" value="F:transmembrane transporter activity"/>
    <property type="evidence" value="ECO:0007669"/>
    <property type="project" value="InterPro"/>
</dbReference>
<evidence type="ECO:0000256" key="3">
    <source>
        <dbReference type="ARBA" id="ARBA00022692"/>
    </source>
</evidence>
<dbReference type="GO" id="GO:0005886">
    <property type="term" value="C:plasma membrane"/>
    <property type="evidence" value="ECO:0007669"/>
    <property type="project" value="UniProtKB-SubCell"/>
</dbReference>
<dbReference type="CDD" id="cd17324">
    <property type="entry name" value="MFS_NepI_like"/>
    <property type="match status" value="1"/>
</dbReference>
<dbReference type="PANTHER" id="PTHR43124:SF3">
    <property type="entry name" value="CHLORAMPHENICOL EFFLUX PUMP RV0191"/>
    <property type="match status" value="1"/>
</dbReference>
<dbReference type="PROSITE" id="PS50850">
    <property type="entry name" value="MFS"/>
    <property type="match status" value="1"/>
</dbReference>
<protein>
    <submittedName>
        <fullName evidence="8">MFS transporter</fullName>
    </submittedName>
</protein>
<reference evidence="8 9" key="1">
    <citation type="submission" date="2019-07" db="EMBL/GenBank/DDBJ databases">
        <title>Whole genome shotgun sequence of Nocardia ninae NBRC 108245.</title>
        <authorList>
            <person name="Hosoyama A."/>
            <person name="Uohara A."/>
            <person name="Ohji S."/>
            <person name="Ichikawa N."/>
        </authorList>
    </citation>
    <scope>NUCLEOTIDE SEQUENCE [LARGE SCALE GENOMIC DNA]</scope>
    <source>
        <strain evidence="8 9">NBRC 108245</strain>
    </source>
</reference>
<gene>
    <name evidence="8" type="ORF">NN4_13910</name>
</gene>
<evidence type="ECO:0000313" key="9">
    <source>
        <dbReference type="Proteomes" id="UP000321424"/>
    </source>
</evidence>
<feature type="transmembrane region" description="Helical" evidence="6">
    <location>
        <begin position="145"/>
        <end position="167"/>
    </location>
</feature>
<evidence type="ECO:0000256" key="2">
    <source>
        <dbReference type="ARBA" id="ARBA00022475"/>
    </source>
</evidence>
<feature type="transmembrane region" description="Helical" evidence="6">
    <location>
        <begin position="343"/>
        <end position="364"/>
    </location>
</feature>
<evidence type="ECO:0000259" key="7">
    <source>
        <dbReference type="PROSITE" id="PS50850"/>
    </source>
</evidence>
<evidence type="ECO:0000256" key="5">
    <source>
        <dbReference type="ARBA" id="ARBA00023136"/>
    </source>
</evidence>
<feature type="transmembrane region" description="Helical" evidence="6">
    <location>
        <begin position="88"/>
        <end position="110"/>
    </location>
</feature>
<sequence length="405" mass="41754">MSTVFAPPSVSPRSTLTGWLAVVSVMLAIFSIVTAEILPIGLLTSIGADFTISDGMAGLMMTMPGLVAAVAAPVAIVTAGRIDRRIMLCLFMFLLVLSNALVAFAPAYWVVLASRVLVGISIGGFWSIAAGLAHRLVPEVAVSRANAVIFAAVPLGSVLGVPAGTFLGEIAGWRTTFVVVGMLATGVLGMLVMFLPPLPAQQTTRVAVLRGLLRGVDVRFALLTTFLVVLAHFGAYTYVTPFLEQVTHLGPGMVTLLLLIYGAAGILGNFLGGAAIEQHPHATFGGAAALLAGATLLLPLLGQWQAGALVLLIVWGIGYGAVPVSSQAWFAKAAPDTPEAASVLFTASFQATISLGALAGGFVVDRGSPTSVMLYGGLTATLVIVVVGTHAVRRSRSDREGLPRG</sequence>
<comment type="caution">
    <text evidence="8">The sequence shown here is derived from an EMBL/GenBank/DDBJ whole genome shotgun (WGS) entry which is preliminary data.</text>
</comment>
<accession>A0A511M8A8</accession>
<name>A0A511M8A8_9NOCA</name>
<dbReference type="EMBL" id="BJXA01000006">
    <property type="protein sequence ID" value="GEM36872.1"/>
    <property type="molecule type" value="Genomic_DNA"/>
</dbReference>
<dbReference type="Pfam" id="PF07690">
    <property type="entry name" value="MFS_1"/>
    <property type="match status" value="1"/>
</dbReference>
<feature type="transmembrane region" description="Helical" evidence="6">
    <location>
        <begin position="251"/>
        <end position="271"/>
    </location>
</feature>
<keyword evidence="4 6" id="KW-1133">Transmembrane helix</keyword>
<evidence type="ECO:0000256" key="1">
    <source>
        <dbReference type="ARBA" id="ARBA00004651"/>
    </source>
</evidence>